<dbReference type="AlphaFoldDB" id="A0A7R8VJP1"/>
<reference evidence="2" key="1">
    <citation type="submission" date="2020-11" db="EMBL/GenBank/DDBJ databases">
        <authorList>
            <person name="Tran Van P."/>
        </authorList>
    </citation>
    <scope>NUCLEOTIDE SEQUENCE</scope>
</reference>
<name>A0A7R8VJP1_TIMDO</name>
<evidence type="ECO:0000256" key="1">
    <source>
        <dbReference type="SAM" id="MobiDB-lite"/>
    </source>
</evidence>
<accession>A0A7R8VJP1</accession>
<gene>
    <name evidence="2" type="ORF">TDIB3V08_LOCUS4946</name>
</gene>
<proteinExistence type="predicted"/>
<feature type="region of interest" description="Disordered" evidence="1">
    <location>
        <begin position="113"/>
        <end position="135"/>
    </location>
</feature>
<dbReference type="EMBL" id="OA566308">
    <property type="protein sequence ID" value="CAD7198667.1"/>
    <property type="molecule type" value="Genomic_DNA"/>
</dbReference>
<evidence type="ECO:0000313" key="2">
    <source>
        <dbReference type="EMBL" id="CAD7198667.1"/>
    </source>
</evidence>
<organism evidence="2">
    <name type="scientific">Timema douglasi</name>
    <name type="common">Walking stick</name>
    <dbReference type="NCBI Taxonomy" id="61478"/>
    <lineage>
        <taxon>Eukaryota</taxon>
        <taxon>Metazoa</taxon>
        <taxon>Ecdysozoa</taxon>
        <taxon>Arthropoda</taxon>
        <taxon>Hexapoda</taxon>
        <taxon>Insecta</taxon>
        <taxon>Pterygota</taxon>
        <taxon>Neoptera</taxon>
        <taxon>Polyneoptera</taxon>
        <taxon>Phasmatodea</taxon>
        <taxon>Timematodea</taxon>
        <taxon>Timematoidea</taxon>
        <taxon>Timematidae</taxon>
        <taxon>Timema</taxon>
    </lineage>
</organism>
<protein>
    <submittedName>
        <fullName evidence="2">Uncharacterized protein</fullName>
    </submittedName>
</protein>
<sequence>MASLVLADSSQLTSDSQHLGNIMEHTPVPPPRLKKSKSQIQLIMAEPPKTAAFIPPKQYNCLKAPDELELILKCYQFGPISAEEKTIVSSSETNYTDLLHQENLDNIKLLIQTDNNGNNKNRKHPSLRGHEDSEEIDSGVDFGDGFLSRNNSATRVQNDIDRNKIIEEHEESYIRKTISYGQNPPSKYFIANSSESRNKSKPQGTIEEEEHTIDIKELVKGEGLEMYADTHISHSGGLCDANQIFQERDDLLLSTPKMCMRDSELLPNTEKLIQNLFMNDRNLDIHASSSVNVLHESNNDFTPDRDSNLDFPIVLQDKFYHNALVYCGSIVLDHAATEADISVQEDQPVDYSQCEYLILEDDPHILPGEYCVSLIKNWGSLGLQIEAESALRKQKERNKSDWYFEEFADEYLHGPAKDGVTTLEEAEEHLNDEESFLVKNELESVESTKENWDHEIEEAVKKEAKLCAHDSLP</sequence>